<feature type="region of interest" description="Disordered" evidence="1">
    <location>
        <begin position="1"/>
        <end position="41"/>
    </location>
</feature>
<dbReference type="Gene3D" id="3.40.50.300">
    <property type="entry name" value="P-loop containing nucleotide triphosphate hydrolases"/>
    <property type="match status" value="1"/>
</dbReference>
<proteinExistence type="predicted"/>
<protein>
    <recommendedName>
        <fullName evidence="3">Bacterial type II secretion system protein E domain-containing protein</fullName>
    </recommendedName>
</protein>
<feature type="compositionally biased region" description="Basic and acidic residues" evidence="1">
    <location>
        <begin position="31"/>
        <end position="41"/>
    </location>
</feature>
<accession>A0A6J4UK17</accession>
<dbReference type="EMBL" id="CADCWK010000069">
    <property type="protein sequence ID" value="CAA9550040.1"/>
    <property type="molecule type" value="Genomic_DNA"/>
</dbReference>
<reference evidence="2" key="1">
    <citation type="submission" date="2020-02" db="EMBL/GenBank/DDBJ databases">
        <authorList>
            <person name="Meier V. D."/>
        </authorList>
    </citation>
    <scope>NUCLEOTIDE SEQUENCE</scope>
    <source>
        <strain evidence="2">AVDCRST_MAG33</strain>
    </source>
</reference>
<gene>
    <name evidence="2" type="ORF">AVDCRST_MAG33-811</name>
</gene>
<organism evidence="2">
    <name type="scientific">uncultured Thermomicrobiales bacterium</name>
    <dbReference type="NCBI Taxonomy" id="1645740"/>
    <lineage>
        <taxon>Bacteria</taxon>
        <taxon>Pseudomonadati</taxon>
        <taxon>Thermomicrobiota</taxon>
        <taxon>Thermomicrobia</taxon>
        <taxon>Thermomicrobiales</taxon>
        <taxon>environmental samples</taxon>
    </lineage>
</organism>
<evidence type="ECO:0008006" key="3">
    <source>
        <dbReference type="Google" id="ProtNLM"/>
    </source>
</evidence>
<dbReference type="InterPro" id="IPR027417">
    <property type="entry name" value="P-loop_NTPase"/>
</dbReference>
<evidence type="ECO:0000313" key="2">
    <source>
        <dbReference type="EMBL" id="CAA9550040.1"/>
    </source>
</evidence>
<sequence length="280" mass="30385">MRDDDADGMSSSQWFPTSERRVDPLYPEPGGDPRWEAERGLDWRGPGRRRGGWPSLRQLIATGVLSIDAAALLVLLAGHRASVLVIAASARAGKSTLLEALLPWYPDGHRRIRLRGSFETFAWEQDPRFRPDQSVLVAEEISGHLPTYLWGPGVARFLGWRDRGCALAATAHGDSLGDIGQLLAGYPLRLPLASLLAFDAVVRLGPSALDREAGSGYLPVTTVWSATPTDAGGLVPATLLDDAGLHLSAVGDSLARLRVETRDVEDDLSAIRRRIDRGTR</sequence>
<dbReference type="AlphaFoldDB" id="A0A6J4UK17"/>
<evidence type="ECO:0000256" key="1">
    <source>
        <dbReference type="SAM" id="MobiDB-lite"/>
    </source>
</evidence>
<name>A0A6J4UK17_9BACT</name>